<accession>A0A7S4GA05</accession>
<dbReference type="PROSITE" id="PS51375">
    <property type="entry name" value="PPR"/>
    <property type="match status" value="1"/>
</dbReference>
<dbReference type="Pfam" id="PF01535">
    <property type="entry name" value="PPR"/>
    <property type="match status" value="1"/>
</dbReference>
<dbReference type="NCBIfam" id="TIGR00756">
    <property type="entry name" value="PPR"/>
    <property type="match status" value="1"/>
</dbReference>
<dbReference type="AlphaFoldDB" id="A0A7S4GA05"/>
<evidence type="ECO:0000256" key="1">
    <source>
        <dbReference type="PROSITE-ProRule" id="PRU00708"/>
    </source>
</evidence>
<name>A0A7S4GA05_9EUGL</name>
<dbReference type="PANTHER" id="PTHR46862:SF3">
    <property type="entry name" value="OS07G0661900 PROTEIN"/>
    <property type="match status" value="1"/>
</dbReference>
<protein>
    <recommendedName>
        <fullName evidence="3">Pentacotripeptide-repeat region of PRORP domain-containing protein</fullName>
    </recommendedName>
</protein>
<dbReference type="EMBL" id="HBJA01119443">
    <property type="protein sequence ID" value="CAE0829827.1"/>
    <property type="molecule type" value="Transcribed_RNA"/>
</dbReference>
<evidence type="ECO:0008006" key="3">
    <source>
        <dbReference type="Google" id="ProtNLM"/>
    </source>
</evidence>
<gene>
    <name evidence="2" type="ORF">EGYM00163_LOCUS41105</name>
</gene>
<proteinExistence type="predicted"/>
<dbReference type="Gene3D" id="1.25.40.10">
    <property type="entry name" value="Tetratricopeptide repeat domain"/>
    <property type="match status" value="1"/>
</dbReference>
<organism evidence="2">
    <name type="scientific">Eutreptiella gymnastica</name>
    <dbReference type="NCBI Taxonomy" id="73025"/>
    <lineage>
        <taxon>Eukaryota</taxon>
        <taxon>Discoba</taxon>
        <taxon>Euglenozoa</taxon>
        <taxon>Euglenida</taxon>
        <taxon>Spirocuta</taxon>
        <taxon>Euglenophyceae</taxon>
        <taxon>Eutreptiales</taxon>
        <taxon>Eutreptiaceae</taxon>
        <taxon>Eutreptiella</taxon>
    </lineage>
</organism>
<reference evidence="2" key="1">
    <citation type="submission" date="2021-01" db="EMBL/GenBank/DDBJ databases">
        <authorList>
            <person name="Corre E."/>
            <person name="Pelletier E."/>
            <person name="Niang G."/>
            <person name="Scheremetjew M."/>
            <person name="Finn R."/>
            <person name="Kale V."/>
            <person name="Holt S."/>
            <person name="Cochrane G."/>
            <person name="Meng A."/>
            <person name="Brown T."/>
            <person name="Cohen L."/>
        </authorList>
    </citation>
    <scope>NUCLEOTIDE SEQUENCE</scope>
    <source>
        <strain evidence="2">CCMP1594</strain>
    </source>
</reference>
<dbReference type="InterPro" id="IPR011990">
    <property type="entry name" value="TPR-like_helical_dom_sf"/>
</dbReference>
<dbReference type="InterPro" id="IPR002885">
    <property type="entry name" value="PPR_rpt"/>
</dbReference>
<dbReference type="PANTHER" id="PTHR46862">
    <property type="entry name" value="OS07G0661900 PROTEIN"/>
    <property type="match status" value="1"/>
</dbReference>
<sequence length="525" mass="57767">MFVLRCGRPLLSLRALCGRQCYATASSDLPDQVMQLAQQKSYRAIQKLLSETAVPLPPNIVSEDADYNIWVYNMLLQHCVRQHDVDMVERLLKSMQDRDVKRDMITLMHCVDAYAQAAQLDSLESMLQEQESRGFELAPASYAKVVEAYVRSGRTADASGMLRAENAPWRTETAVALALANSAVVEALHTLELPDPAALLQSMFSAATTASEAQVGTAVRVLGAYRAMGAHPDFQGVGSVLANLQLRTSQDLDDAILLLEEALRANVVASRLPRSVVAEFLTKCQAFHGLTALEVTRIAACVQGHQGLHIDNIVLQLCIQVQAWDACGDSLANLLRNGVKPWLSNKTSLSKGLAAESHTDVSVLETFIARLKARDVALDSRFVISLLKGLIIRQNAKGFQVVMASADVEWHNVAQAVKGHRDQMLQILVDLRESGGPQAPVQLLKPLLQEWTRHGRVFHGFKEVAAQLRRSEGLDTNVYNWIIAAYIDVSSPEQAEAALQEMQEKPGVASDAYTLTLMKRLLKLK</sequence>
<evidence type="ECO:0000313" key="2">
    <source>
        <dbReference type="EMBL" id="CAE0829827.1"/>
    </source>
</evidence>
<feature type="repeat" description="PPR" evidence="1">
    <location>
        <begin position="68"/>
        <end position="102"/>
    </location>
</feature>